<dbReference type="InterPro" id="IPR007387">
    <property type="entry name" value="TRAP_DctQ"/>
</dbReference>
<evidence type="ECO:0000256" key="3">
    <source>
        <dbReference type="ARBA" id="ARBA00022475"/>
    </source>
</evidence>
<evidence type="ECO:0000256" key="9">
    <source>
        <dbReference type="SAM" id="Phobius"/>
    </source>
</evidence>
<keyword evidence="4" id="KW-0997">Cell inner membrane</keyword>
<evidence type="ECO:0000259" key="10">
    <source>
        <dbReference type="Pfam" id="PF04290"/>
    </source>
</evidence>
<protein>
    <submittedName>
        <fullName evidence="11">TRAP transporter small permease</fullName>
    </submittedName>
</protein>
<keyword evidence="6 9" id="KW-1133">Transmembrane helix</keyword>
<reference evidence="12" key="1">
    <citation type="journal article" date="2019" name="Int. J. Syst. Evol. Microbiol.">
        <title>The Global Catalogue of Microorganisms (GCM) 10K type strain sequencing project: providing services to taxonomists for standard genome sequencing and annotation.</title>
        <authorList>
            <consortium name="The Broad Institute Genomics Platform"/>
            <consortium name="The Broad Institute Genome Sequencing Center for Infectious Disease"/>
            <person name="Wu L."/>
            <person name="Ma J."/>
        </authorList>
    </citation>
    <scope>NUCLEOTIDE SEQUENCE [LARGE SCALE GENOMIC DNA]</scope>
    <source>
        <strain evidence="12">KCTC 13193</strain>
    </source>
</reference>
<evidence type="ECO:0000256" key="8">
    <source>
        <dbReference type="ARBA" id="ARBA00038436"/>
    </source>
</evidence>
<dbReference type="Proteomes" id="UP001595387">
    <property type="component" value="Unassembled WGS sequence"/>
</dbReference>
<dbReference type="PANTHER" id="PTHR35011">
    <property type="entry name" value="2,3-DIKETO-L-GULONATE TRAP TRANSPORTER SMALL PERMEASE PROTEIN YIAM"/>
    <property type="match status" value="1"/>
</dbReference>
<dbReference type="Pfam" id="PF04290">
    <property type="entry name" value="DctQ"/>
    <property type="match status" value="1"/>
</dbReference>
<dbReference type="InterPro" id="IPR055348">
    <property type="entry name" value="DctQ"/>
</dbReference>
<comment type="caution">
    <text evidence="11">The sequence shown here is derived from an EMBL/GenBank/DDBJ whole genome shotgun (WGS) entry which is preliminary data.</text>
</comment>
<keyword evidence="12" id="KW-1185">Reference proteome</keyword>
<sequence length="167" mass="18937">MIFLAKVINTLSNLLRSIALLTMAFMMFFITAAVFSRLLFTPIIGDVEVIQLGMVVLIMCGLAYTHQVNGHISIEFIVKKFPNKAQYLINILAQLLTLIATLVVTFIYIEVAFNHKNHMHLSTGLLEIPYYPFDFIIVLGFLMWGLEALLKLIYSIMELFTSKTIDG</sequence>
<feature type="transmembrane region" description="Helical" evidence="9">
    <location>
        <begin position="87"/>
        <end position="109"/>
    </location>
</feature>
<evidence type="ECO:0000256" key="1">
    <source>
        <dbReference type="ARBA" id="ARBA00004429"/>
    </source>
</evidence>
<organism evidence="11 12">
    <name type="scientific">Virgibacillus sediminis</name>
    <dbReference type="NCBI Taxonomy" id="202260"/>
    <lineage>
        <taxon>Bacteria</taxon>
        <taxon>Bacillati</taxon>
        <taxon>Bacillota</taxon>
        <taxon>Bacilli</taxon>
        <taxon>Bacillales</taxon>
        <taxon>Bacillaceae</taxon>
        <taxon>Virgibacillus</taxon>
    </lineage>
</organism>
<name>A0ABV7A9B9_9BACI</name>
<dbReference type="RefSeq" id="WP_390307372.1">
    <property type="nucleotide sequence ID" value="NZ_JBHRRZ010000036.1"/>
</dbReference>
<gene>
    <name evidence="11" type="ORF">ACFODW_13845</name>
</gene>
<comment type="subcellular location">
    <subcellularLocation>
        <location evidence="1">Cell inner membrane</location>
        <topology evidence="1">Multi-pass membrane protein</topology>
    </subcellularLocation>
</comment>
<evidence type="ECO:0000256" key="6">
    <source>
        <dbReference type="ARBA" id="ARBA00022989"/>
    </source>
</evidence>
<evidence type="ECO:0000256" key="2">
    <source>
        <dbReference type="ARBA" id="ARBA00022448"/>
    </source>
</evidence>
<keyword evidence="2" id="KW-0813">Transport</keyword>
<evidence type="ECO:0000256" key="4">
    <source>
        <dbReference type="ARBA" id="ARBA00022519"/>
    </source>
</evidence>
<evidence type="ECO:0000313" key="11">
    <source>
        <dbReference type="EMBL" id="MFC2949399.1"/>
    </source>
</evidence>
<evidence type="ECO:0000256" key="5">
    <source>
        <dbReference type="ARBA" id="ARBA00022692"/>
    </source>
</evidence>
<keyword evidence="5 9" id="KW-0812">Transmembrane</keyword>
<evidence type="ECO:0000313" key="12">
    <source>
        <dbReference type="Proteomes" id="UP001595387"/>
    </source>
</evidence>
<dbReference type="EMBL" id="JBHRRZ010000036">
    <property type="protein sequence ID" value="MFC2949399.1"/>
    <property type="molecule type" value="Genomic_DNA"/>
</dbReference>
<accession>A0ABV7A9B9</accession>
<proteinExistence type="inferred from homology"/>
<comment type="similarity">
    <text evidence="8">Belongs to the TRAP transporter small permease family.</text>
</comment>
<keyword evidence="7 9" id="KW-0472">Membrane</keyword>
<feature type="transmembrane region" description="Helical" evidence="9">
    <location>
        <begin position="129"/>
        <end position="150"/>
    </location>
</feature>
<evidence type="ECO:0000256" key="7">
    <source>
        <dbReference type="ARBA" id="ARBA00023136"/>
    </source>
</evidence>
<keyword evidence="3" id="KW-1003">Cell membrane</keyword>
<feature type="domain" description="Tripartite ATP-independent periplasmic transporters DctQ component" evidence="10">
    <location>
        <begin position="26"/>
        <end position="154"/>
    </location>
</feature>
<feature type="transmembrane region" description="Helical" evidence="9">
    <location>
        <begin position="20"/>
        <end position="43"/>
    </location>
</feature>
<feature type="transmembrane region" description="Helical" evidence="9">
    <location>
        <begin position="49"/>
        <end position="66"/>
    </location>
</feature>